<dbReference type="Proteomes" id="UP001358586">
    <property type="component" value="Chromosome 1"/>
</dbReference>
<keyword evidence="2" id="KW-1185">Reference proteome</keyword>
<comment type="caution">
    <text evidence="1">The sequence shown here is derived from an EMBL/GenBank/DDBJ whole genome shotgun (WGS) entry which is preliminary data.</text>
</comment>
<sequence>MRMRFNKRVMLVELKRKISAKIATRCGKQMSRLFYKFPVSTNTLKFANMELVDDDVAKMIAI</sequence>
<evidence type="ECO:0000313" key="2">
    <source>
        <dbReference type="Proteomes" id="UP001358586"/>
    </source>
</evidence>
<accession>A0ABR0R111</accession>
<organism evidence="1 2">
    <name type="scientific">Gossypium arboreum</name>
    <name type="common">Tree cotton</name>
    <name type="synonym">Gossypium nanking</name>
    <dbReference type="NCBI Taxonomy" id="29729"/>
    <lineage>
        <taxon>Eukaryota</taxon>
        <taxon>Viridiplantae</taxon>
        <taxon>Streptophyta</taxon>
        <taxon>Embryophyta</taxon>
        <taxon>Tracheophyta</taxon>
        <taxon>Spermatophyta</taxon>
        <taxon>Magnoliopsida</taxon>
        <taxon>eudicotyledons</taxon>
        <taxon>Gunneridae</taxon>
        <taxon>Pentapetalae</taxon>
        <taxon>rosids</taxon>
        <taxon>malvids</taxon>
        <taxon>Malvales</taxon>
        <taxon>Malvaceae</taxon>
        <taxon>Malvoideae</taxon>
        <taxon>Gossypium</taxon>
    </lineage>
</organism>
<dbReference type="EMBL" id="JARKNE010000001">
    <property type="protein sequence ID" value="KAK5844807.1"/>
    <property type="molecule type" value="Genomic_DNA"/>
</dbReference>
<name>A0ABR0R111_GOSAR</name>
<evidence type="ECO:0000313" key="1">
    <source>
        <dbReference type="EMBL" id="KAK5844807.1"/>
    </source>
</evidence>
<proteinExistence type="predicted"/>
<reference evidence="1 2" key="1">
    <citation type="submission" date="2023-03" db="EMBL/GenBank/DDBJ databases">
        <title>WGS of Gossypium arboreum.</title>
        <authorList>
            <person name="Yu D."/>
        </authorList>
    </citation>
    <scope>NUCLEOTIDE SEQUENCE [LARGE SCALE GENOMIC DNA]</scope>
    <source>
        <tissue evidence="1">Leaf</tissue>
    </source>
</reference>
<gene>
    <name evidence="1" type="ORF">PVK06_000948</name>
</gene>
<protein>
    <submittedName>
        <fullName evidence="1">Uncharacterized protein</fullName>
    </submittedName>
</protein>